<dbReference type="OrthoDB" id="3222at2759"/>
<accession>W6U9A3</accession>
<dbReference type="Proteomes" id="UP000019149">
    <property type="component" value="Unassembled WGS sequence"/>
</dbReference>
<evidence type="ECO:0000256" key="6">
    <source>
        <dbReference type="ARBA" id="ARBA00023136"/>
    </source>
</evidence>
<keyword evidence="3" id="KW-0813">Transport</keyword>
<dbReference type="InterPro" id="IPR000425">
    <property type="entry name" value="MIP"/>
</dbReference>
<dbReference type="STRING" id="6210.W6U9A3"/>
<feature type="transmembrane region" description="Helical" evidence="7">
    <location>
        <begin position="48"/>
        <end position="69"/>
    </location>
</feature>
<evidence type="ECO:0000313" key="9">
    <source>
        <dbReference type="Proteomes" id="UP000019149"/>
    </source>
</evidence>
<feature type="transmembrane region" description="Helical" evidence="7">
    <location>
        <begin position="142"/>
        <end position="165"/>
    </location>
</feature>
<dbReference type="PANTHER" id="PTHR43829:SF9">
    <property type="entry name" value="AQUAPORIN-9"/>
    <property type="match status" value="1"/>
</dbReference>
<dbReference type="AlphaFoldDB" id="W6U9A3"/>
<comment type="similarity">
    <text evidence="2">Belongs to the MIP/aquaporin (TC 1.A.8) family.</text>
</comment>
<evidence type="ECO:0000256" key="4">
    <source>
        <dbReference type="ARBA" id="ARBA00022692"/>
    </source>
</evidence>
<dbReference type="GeneID" id="36345784"/>
<dbReference type="GO" id="GO:0015254">
    <property type="term" value="F:glycerol channel activity"/>
    <property type="evidence" value="ECO:0007669"/>
    <property type="project" value="TreeGrafter"/>
</dbReference>
<dbReference type="EMBL" id="APAU02000187">
    <property type="protein sequence ID" value="EUB55072.1"/>
    <property type="molecule type" value="Genomic_DNA"/>
</dbReference>
<dbReference type="GO" id="GO:0015250">
    <property type="term" value="F:water channel activity"/>
    <property type="evidence" value="ECO:0007669"/>
    <property type="project" value="TreeGrafter"/>
</dbReference>
<evidence type="ECO:0000256" key="5">
    <source>
        <dbReference type="ARBA" id="ARBA00022989"/>
    </source>
</evidence>
<evidence type="ECO:0000256" key="7">
    <source>
        <dbReference type="SAM" id="Phobius"/>
    </source>
</evidence>
<dbReference type="InterPro" id="IPR023271">
    <property type="entry name" value="Aquaporin-like"/>
</dbReference>
<dbReference type="Pfam" id="PF00230">
    <property type="entry name" value="MIP"/>
    <property type="match status" value="1"/>
</dbReference>
<evidence type="ECO:0000313" key="8">
    <source>
        <dbReference type="EMBL" id="EUB55072.1"/>
    </source>
</evidence>
<dbReference type="SUPFAM" id="SSF81338">
    <property type="entry name" value="Aquaporin-like"/>
    <property type="match status" value="1"/>
</dbReference>
<keyword evidence="5 7" id="KW-1133">Transmembrane helix</keyword>
<protein>
    <submittedName>
        <fullName evidence="8">Aquaporin-9</fullName>
    </submittedName>
</protein>
<proteinExistence type="inferred from homology"/>
<name>W6U9A3_ECHGR</name>
<evidence type="ECO:0000256" key="1">
    <source>
        <dbReference type="ARBA" id="ARBA00004141"/>
    </source>
</evidence>
<feature type="transmembrane region" description="Helical" evidence="7">
    <location>
        <begin position="109"/>
        <end position="130"/>
    </location>
</feature>
<dbReference type="InterPro" id="IPR050363">
    <property type="entry name" value="MIP/Aquaporin"/>
</dbReference>
<comment type="subcellular location">
    <subcellularLocation>
        <location evidence="1">Membrane</location>
        <topology evidence="1">Multi-pass membrane protein</topology>
    </subcellularLocation>
</comment>
<reference evidence="8 9" key="1">
    <citation type="journal article" date="2013" name="Nat. Genet.">
        <title>The genome of the hydatid tapeworm Echinococcus granulosus.</title>
        <authorList>
            <person name="Zheng H."/>
            <person name="Zhang W."/>
            <person name="Zhang L."/>
            <person name="Zhang Z."/>
            <person name="Li J."/>
            <person name="Lu G."/>
            <person name="Zhu Y."/>
            <person name="Wang Y."/>
            <person name="Huang Y."/>
            <person name="Liu J."/>
            <person name="Kang H."/>
            <person name="Chen J."/>
            <person name="Wang L."/>
            <person name="Chen A."/>
            <person name="Yu S."/>
            <person name="Gao Z."/>
            <person name="Jin L."/>
            <person name="Gu W."/>
            <person name="Wang Z."/>
            <person name="Zhao L."/>
            <person name="Shi B."/>
            <person name="Wen H."/>
            <person name="Lin R."/>
            <person name="Jones M.K."/>
            <person name="Brejova B."/>
            <person name="Vinar T."/>
            <person name="Zhao G."/>
            <person name="McManus D.P."/>
            <person name="Chen Z."/>
            <person name="Zhou Y."/>
            <person name="Wang S."/>
        </authorList>
    </citation>
    <scope>NUCLEOTIDE SEQUENCE [LARGE SCALE GENOMIC DNA]</scope>
</reference>
<keyword evidence="4 7" id="KW-0812">Transmembrane</keyword>
<dbReference type="GO" id="GO:0016323">
    <property type="term" value="C:basolateral plasma membrane"/>
    <property type="evidence" value="ECO:0007669"/>
    <property type="project" value="TreeGrafter"/>
</dbReference>
<keyword evidence="9" id="KW-1185">Reference proteome</keyword>
<evidence type="ECO:0000256" key="3">
    <source>
        <dbReference type="ARBA" id="ARBA00022448"/>
    </source>
</evidence>
<dbReference type="Gene3D" id="1.20.1080.10">
    <property type="entry name" value="Glycerol uptake facilitator protein"/>
    <property type="match status" value="1"/>
</dbReference>
<sequence length="193" mass="21173">MFPEVCPLIAYPTIYLTKMKHFTESYKVFLHSVADRMRLTKYPLLRDLIAELAATFVFVAFGTGVAAQAQLDKPSFGGSINISCGYAAGWALGVINASSRSPGMCNPCVAFANALIGWLDFLTMLLFWLSELNGWGSPPFTYANHAFWVFLVMPFVGTVCVVLLYERVVGVHLPGAGQDEGPLKIKHDDDSNV</sequence>
<dbReference type="PANTHER" id="PTHR43829">
    <property type="entry name" value="AQUAPORIN OR AQUAGLYCEROPORIN RELATED"/>
    <property type="match status" value="1"/>
</dbReference>
<keyword evidence="6 7" id="KW-0472">Membrane</keyword>
<feature type="transmembrane region" description="Helical" evidence="7">
    <location>
        <begin position="75"/>
        <end position="97"/>
    </location>
</feature>
<dbReference type="CTD" id="36345784"/>
<dbReference type="KEGG" id="egl:EGR_10069"/>
<evidence type="ECO:0000256" key="2">
    <source>
        <dbReference type="ARBA" id="ARBA00006175"/>
    </source>
</evidence>
<comment type="caution">
    <text evidence="8">The sequence shown here is derived from an EMBL/GenBank/DDBJ whole genome shotgun (WGS) entry which is preliminary data.</text>
</comment>
<dbReference type="RefSeq" id="XP_024346268.1">
    <property type="nucleotide sequence ID" value="XM_024499318.1"/>
</dbReference>
<gene>
    <name evidence="8" type="ORF">EGR_10069</name>
</gene>
<organism evidence="8 9">
    <name type="scientific">Echinococcus granulosus</name>
    <name type="common">Hydatid tapeworm</name>
    <dbReference type="NCBI Taxonomy" id="6210"/>
    <lineage>
        <taxon>Eukaryota</taxon>
        <taxon>Metazoa</taxon>
        <taxon>Spiralia</taxon>
        <taxon>Lophotrochozoa</taxon>
        <taxon>Platyhelminthes</taxon>
        <taxon>Cestoda</taxon>
        <taxon>Eucestoda</taxon>
        <taxon>Cyclophyllidea</taxon>
        <taxon>Taeniidae</taxon>
        <taxon>Echinococcus</taxon>
        <taxon>Echinococcus granulosus group</taxon>
    </lineage>
</organism>